<dbReference type="PRINTS" id="PR00154">
    <property type="entry name" value="AMPBINDING"/>
</dbReference>
<dbReference type="Gene3D" id="3.30.300.30">
    <property type="match status" value="2"/>
</dbReference>
<dbReference type="NCBIfam" id="TIGR01733">
    <property type="entry name" value="AA-adenyl-dom"/>
    <property type="match status" value="1"/>
</dbReference>
<dbReference type="FunFam" id="3.30.559.30:FF:000006">
    <property type="entry name" value="Yersiniabactin polyketide/non-ribosomal peptide synthetase"/>
    <property type="match status" value="1"/>
</dbReference>
<organism evidence="9 10">
    <name type="scientific">Pseudomonas gingeri</name>
    <dbReference type="NCBI Taxonomy" id="117681"/>
    <lineage>
        <taxon>Bacteria</taxon>
        <taxon>Pseudomonadati</taxon>
        <taxon>Pseudomonadota</taxon>
        <taxon>Gammaproteobacteria</taxon>
        <taxon>Pseudomonadales</taxon>
        <taxon>Pseudomonadaceae</taxon>
        <taxon>Pseudomonas</taxon>
    </lineage>
</organism>
<dbReference type="SUPFAM" id="SSF53335">
    <property type="entry name" value="S-adenosyl-L-methionine-dependent methyltransferases"/>
    <property type="match status" value="1"/>
</dbReference>
<accession>A0A7Y8CCE9</accession>
<dbReference type="SUPFAM" id="SSF47336">
    <property type="entry name" value="ACP-like"/>
    <property type="match status" value="1"/>
</dbReference>
<dbReference type="GO" id="GO:0031177">
    <property type="term" value="F:phosphopantetheine binding"/>
    <property type="evidence" value="ECO:0007669"/>
    <property type="project" value="InterPro"/>
</dbReference>
<dbReference type="GO" id="GO:0005737">
    <property type="term" value="C:cytoplasm"/>
    <property type="evidence" value="ECO:0007669"/>
    <property type="project" value="TreeGrafter"/>
</dbReference>
<comment type="cofactor">
    <cofactor evidence="1">
        <name>pantetheine 4'-phosphate</name>
        <dbReference type="ChEBI" id="CHEBI:47942"/>
    </cofactor>
</comment>
<dbReference type="InterPro" id="IPR029058">
    <property type="entry name" value="AB_hydrolase_fold"/>
</dbReference>
<dbReference type="InterPro" id="IPR009081">
    <property type="entry name" value="PP-bd_ACP"/>
</dbReference>
<dbReference type="InterPro" id="IPR020459">
    <property type="entry name" value="AMP-binding"/>
</dbReference>
<keyword evidence="6" id="KW-0677">Repeat</keyword>
<reference evidence="9 10" key="1">
    <citation type="submission" date="2020-04" db="EMBL/GenBank/DDBJ databases">
        <title>Molecular characterization of pseudomonads from Agaricus bisporus reveal novel blotch 2 pathogens in Western Europe.</title>
        <authorList>
            <person name="Taparia T."/>
            <person name="Krijger M."/>
            <person name="Haynes E."/>
            <person name="Elpinstone J.G."/>
            <person name="Noble R."/>
            <person name="Van Der Wolf J."/>
        </authorList>
    </citation>
    <scope>NUCLEOTIDE SEQUENCE [LARGE SCALE GENOMIC DNA]</scope>
    <source>
        <strain evidence="9 10">IPO3738</strain>
    </source>
</reference>
<dbReference type="SUPFAM" id="SSF56801">
    <property type="entry name" value="Acetyl-CoA synthetase-like"/>
    <property type="match status" value="1"/>
</dbReference>
<dbReference type="Pfam" id="PF08242">
    <property type="entry name" value="Methyltransf_12"/>
    <property type="match status" value="1"/>
</dbReference>
<evidence type="ECO:0000256" key="1">
    <source>
        <dbReference type="ARBA" id="ARBA00001957"/>
    </source>
</evidence>
<dbReference type="InterPro" id="IPR001031">
    <property type="entry name" value="Thioesterase"/>
</dbReference>
<dbReference type="InterPro" id="IPR001242">
    <property type="entry name" value="Condensation_dom"/>
</dbReference>
<dbReference type="InterPro" id="IPR042099">
    <property type="entry name" value="ANL_N_sf"/>
</dbReference>
<dbReference type="InterPro" id="IPR023213">
    <property type="entry name" value="CAT-like_dom_sf"/>
</dbReference>
<dbReference type="EMBL" id="JACAQE010000002">
    <property type="protein sequence ID" value="NWC13618.1"/>
    <property type="molecule type" value="Genomic_DNA"/>
</dbReference>
<protein>
    <submittedName>
        <fullName evidence="9">Non-ribosomal peptide synthetase</fullName>
    </submittedName>
</protein>
<dbReference type="PANTHER" id="PTHR45527">
    <property type="entry name" value="NONRIBOSOMAL PEPTIDE SYNTHETASE"/>
    <property type="match status" value="1"/>
</dbReference>
<dbReference type="Gene3D" id="1.10.1200.10">
    <property type="entry name" value="ACP-like"/>
    <property type="match status" value="2"/>
</dbReference>
<dbReference type="Pfam" id="PF00501">
    <property type="entry name" value="AMP-binding"/>
    <property type="match status" value="1"/>
</dbReference>
<evidence type="ECO:0000259" key="8">
    <source>
        <dbReference type="PROSITE" id="PS50075"/>
    </source>
</evidence>
<dbReference type="CDD" id="cd02440">
    <property type="entry name" value="AdoMet_MTases"/>
    <property type="match status" value="1"/>
</dbReference>
<keyword evidence="3" id="KW-0596">Phosphopantetheine</keyword>
<name>A0A7Y8CCE9_9PSED</name>
<dbReference type="InterPro" id="IPR057737">
    <property type="entry name" value="Condensation_MtbB-like"/>
</dbReference>
<dbReference type="FunFam" id="3.40.50.12780:FF:000012">
    <property type="entry name" value="Non-ribosomal peptide synthetase"/>
    <property type="match status" value="1"/>
</dbReference>
<dbReference type="PANTHER" id="PTHR45527:SF10">
    <property type="entry name" value="PYOCHELIN SYNTHASE PCHF"/>
    <property type="match status" value="1"/>
</dbReference>
<dbReference type="InterPro" id="IPR000873">
    <property type="entry name" value="AMP-dep_synth/lig_dom"/>
</dbReference>
<proteinExistence type="inferred from homology"/>
<dbReference type="Gene3D" id="3.30.559.30">
    <property type="entry name" value="Nonribosomal peptide synthetase, condensation domain"/>
    <property type="match status" value="1"/>
</dbReference>
<dbReference type="InterPro" id="IPR029063">
    <property type="entry name" value="SAM-dependent_MTases_sf"/>
</dbReference>
<dbReference type="FunFam" id="3.30.559.10:FF:000023">
    <property type="entry name" value="Non-ribosomal peptide synthetase"/>
    <property type="match status" value="1"/>
</dbReference>
<dbReference type="Gene3D" id="3.40.50.150">
    <property type="entry name" value="Vaccinia Virus protein VP39"/>
    <property type="match status" value="1"/>
</dbReference>
<evidence type="ECO:0000256" key="3">
    <source>
        <dbReference type="ARBA" id="ARBA00022450"/>
    </source>
</evidence>
<comment type="caution">
    <text evidence="9">The sequence shown here is derived from an EMBL/GenBank/DDBJ whole genome shotgun (WGS) entry which is preliminary data.</text>
</comment>
<evidence type="ECO:0000256" key="6">
    <source>
        <dbReference type="ARBA" id="ARBA00022737"/>
    </source>
</evidence>
<feature type="domain" description="Carrier" evidence="8">
    <location>
        <begin position="14"/>
        <end position="91"/>
    </location>
</feature>
<dbReference type="PROSITE" id="PS50075">
    <property type="entry name" value="CARRIER"/>
    <property type="match status" value="2"/>
</dbReference>
<comment type="similarity">
    <text evidence="7">Belongs to the NRP synthetase family.</text>
</comment>
<dbReference type="RefSeq" id="WP_017124149.1">
    <property type="nucleotide sequence ID" value="NZ_JACAQE010000002.1"/>
</dbReference>
<evidence type="ECO:0000256" key="7">
    <source>
        <dbReference type="ARBA" id="ARBA00029454"/>
    </source>
</evidence>
<dbReference type="SUPFAM" id="SSF52777">
    <property type="entry name" value="CoA-dependent acyltransferases"/>
    <property type="match status" value="2"/>
</dbReference>
<keyword evidence="5" id="KW-0436">Ligase</keyword>
<dbReference type="InterPro" id="IPR013217">
    <property type="entry name" value="Methyltransf_12"/>
</dbReference>
<dbReference type="FunFam" id="1.10.1200.10:FF:000005">
    <property type="entry name" value="Nonribosomal peptide synthetase 1"/>
    <property type="match status" value="1"/>
</dbReference>
<dbReference type="Gene3D" id="3.40.50.1820">
    <property type="entry name" value="alpha/beta hydrolase"/>
    <property type="match status" value="1"/>
</dbReference>
<dbReference type="InterPro" id="IPR045851">
    <property type="entry name" value="AMP-bd_C_sf"/>
</dbReference>
<dbReference type="SUPFAM" id="SSF53474">
    <property type="entry name" value="alpha/beta-Hydrolases"/>
    <property type="match status" value="1"/>
</dbReference>
<sequence length="1778" mass="196352">MTYAKREFPSVDADGATSLFEQLSQEVAGLLDLGVEDLDPQRSLIEYGLESIKLMRLQTRMAARGIKLPGLGRLLEQPTLEAWAAQAKPGKPRAPLASVAKAEPGAAFGLTPVQQAYWIGRQDDQSLGGVGCHLYAEFDGCGVDAQRLEQAMFQLLQRHPMLRARFLASGEQQVLPRSPWAGLVRHDWRDADQATTAQGLHALRERLSHRRLRVEEGEVCDLQLSLWGEGRSRIHLNLDLLVADVLSFEIFLHDLAMFYVGRGEALPTLHTGFADYLKVDEQQRAAALASSRDYWRQRIADLPGGPALPLARQPEQLTRTRFVRRAFTLDNASLAKLQRQSREAGLTVASVLASAFAQVLGRWSGDGHFVLNLPLFDRQEQAPDVAHMIADFTNLTLLEVDVIQPLGFVEQARRVQRQLHSDLQHNAWSGLEVLREMAHETRRSAPVVFACNLDKPMPAPLFREELGDLGWSVSQTPQVWLDHQTYPLADGLMLNWDAVDELFPEGLLDEMFACYRQAIEWLCAQDWEQPLPLPLPPRQLLEREQVNATATEVPRGVLYQPWLRWVRETPEAPALLGDSVCLSHAELFEVASHIASHLVAAGVVAGDRVMVCLDKGPAQIAATLAVLLAGGVYVPVAADGPLERLRLIYQDCSARAVLIERNGPERDWPFPTVAVDLSTRAAAGLSPEVGLGRDEELAYIIYTSGSTGQPKGVMIDHRGALNTVLDINRRWQVESRDRIFCLSSLSFDLSVYDIFGALAAGAALVLPAADSLREPRHWIASLQRHGVTLWNSVPALFDMLLTELQGQGERLPVALRLALLSGDWVPLDLPARASACGPQLTLVALGGATEASIWSNWFEVRQVDPCWASIPYGYPLTNQYYRVLDSQGRDCPEGVKGDLYIGGVGVAQGYWNNSERTALQFSRDPQGGARFYRTGDLARYTAGARLEFLGRKDFQVKIKGHRIELGEIESVLARQPGIRGSAVDVQEDSAGSRQLVAYVTLDQALLREGQDSVGCLREVPADIDSRWHATVEAGQGEVVEALAELDLQRFNAFWHDIEQLAALGMARTLAEAGLFTEEGMTHSRAVIQERLQALPRYAKLLGQWLETLAADGFLQPVGEGAYTARRALNAQAFESAWADLADIAMLGDHAEQVLAYIRRSIDGHLALFRGTLDPLEIYFPDGSTQVAEGIYRFNPVNAFLNRIAAQLVAHLAANSTSTLNVLEVGAGTGGTSESLFAALEGHDVRYRFTDLSDFFLERARQRFARWDFIDYAHFDINDEPEPQGVRLGSQDLIVAVNVLHDARNLANTLASLRQILRPGGQLLVIEATRNCRLQMVSIGFIEGMSDYDDWRVENNLPFLSLPQWDTELQGSGFARRQVFPEAGSAAAVIAQHVLLAQNLEPSGQLDSERLRRQLARHLPDYMLPGHWVTLRRLPLSGNGKVDRGRLPGLMLGEKSDARDYEPPRPGLETQVADLWAQLLKRERVGRRCDFFALGGDSLLATRLMASLRQQLGCVVHLRDLFQHPQLQDFVAVLGQPRGEQPLVMLNRPVGSVNVVCLPTADGECEAYRQLAGRLDGQLTLVGLRDPGGRCGSDLSMALHDFIETLKALPGPFLLLGWSVAAKLATALAAEMERGGQPVAGLMLLDPLSGSCFEEDGEVQPARFFGLAPMPEQALYQQARQAGRIPPGLEPPAFDSLVQRCRTLHAGLGRYQAPRLAAPVHILQSAASPQCWAEPLRDWQVLLDQAPRPQVLWTLHWELLSDPESLAVIGETLLALSRD</sequence>
<dbReference type="GO" id="GO:0009403">
    <property type="term" value="P:toxin biosynthetic process"/>
    <property type="evidence" value="ECO:0007669"/>
    <property type="project" value="UniProtKB-ARBA"/>
</dbReference>
<dbReference type="InterPro" id="IPR036736">
    <property type="entry name" value="ACP-like_sf"/>
</dbReference>
<keyword evidence="4" id="KW-0597">Phosphoprotein</keyword>
<dbReference type="Pfam" id="PF00975">
    <property type="entry name" value="Thioesterase"/>
    <property type="match status" value="1"/>
</dbReference>
<feature type="domain" description="Carrier" evidence="8">
    <location>
        <begin position="1462"/>
        <end position="1537"/>
    </location>
</feature>
<evidence type="ECO:0000313" key="10">
    <source>
        <dbReference type="Proteomes" id="UP000517547"/>
    </source>
</evidence>
<dbReference type="Gene3D" id="3.30.559.10">
    <property type="entry name" value="Chloramphenicol acetyltransferase-like domain"/>
    <property type="match status" value="1"/>
</dbReference>
<dbReference type="CDD" id="cd19535">
    <property type="entry name" value="Cyc_NRPS"/>
    <property type="match status" value="1"/>
</dbReference>
<dbReference type="Pfam" id="PF00550">
    <property type="entry name" value="PP-binding"/>
    <property type="match status" value="2"/>
</dbReference>
<comment type="pathway">
    <text evidence="2">Siderophore biosynthesis.</text>
</comment>
<dbReference type="Gene3D" id="3.40.50.12780">
    <property type="entry name" value="N-terminal domain of ligase-like"/>
    <property type="match status" value="1"/>
</dbReference>
<dbReference type="GO" id="GO:0016874">
    <property type="term" value="F:ligase activity"/>
    <property type="evidence" value="ECO:0007669"/>
    <property type="project" value="UniProtKB-KW"/>
</dbReference>
<dbReference type="InterPro" id="IPR020806">
    <property type="entry name" value="PKS_PP-bd"/>
</dbReference>
<dbReference type="PROSITE" id="PS00455">
    <property type="entry name" value="AMP_BINDING"/>
    <property type="match status" value="1"/>
</dbReference>
<dbReference type="InterPro" id="IPR010071">
    <property type="entry name" value="AA_adenyl_dom"/>
</dbReference>
<dbReference type="Proteomes" id="UP000517547">
    <property type="component" value="Unassembled WGS sequence"/>
</dbReference>
<dbReference type="InterPro" id="IPR020845">
    <property type="entry name" value="AMP-binding_CS"/>
</dbReference>
<dbReference type="GO" id="GO:0043041">
    <property type="term" value="P:amino acid activation for nonribosomal peptide biosynthetic process"/>
    <property type="evidence" value="ECO:0007669"/>
    <property type="project" value="TreeGrafter"/>
</dbReference>
<dbReference type="SMART" id="SM00823">
    <property type="entry name" value="PKS_PP"/>
    <property type="match status" value="2"/>
</dbReference>
<evidence type="ECO:0000313" key="9">
    <source>
        <dbReference type="EMBL" id="NWC13618.1"/>
    </source>
</evidence>
<evidence type="ECO:0000256" key="5">
    <source>
        <dbReference type="ARBA" id="ARBA00022598"/>
    </source>
</evidence>
<dbReference type="Pfam" id="PF00668">
    <property type="entry name" value="Condensation"/>
    <property type="match status" value="1"/>
</dbReference>
<evidence type="ECO:0000256" key="2">
    <source>
        <dbReference type="ARBA" id="ARBA00004924"/>
    </source>
</evidence>
<gene>
    <name evidence="9" type="ORF">HX845_08205</name>
</gene>
<evidence type="ECO:0000256" key="4">
    <source>
        <dbReference type="ARBA" id="ARBA00022553"/>
    </source>
</evidence>